<dbReference type="GO" id="GO:0003677">
    <property type="term" value="F:DNA binding"/>
    <property type="evidence" value="ECO:0007669"/>
    <property type="project" value="InterPro"/>
</dbReference>
<evidence type="ECO:0008006" key="4">
    <source>
        <dbReference type="Google" id="ProtNLM"/>
    </source>
</evidence>
<dbReference type="Gene3D" id="1.10.443.10">
    <property type="entry name" value="Intergrase catalytic core"/>
    <property type="match status" value="1"/>
</dbReference>
<protein>
    <recommendedName>
        <fullName evidence="4">Tyr recombinase domain-containing protein</fullName>
    </recommendedName>
</protein>
<dbReference type="OrthoDB" id="9803188at2"/>
<name>A0A4R1ATC7_9BACI</name>
<gene>
    <name evidence="2" type="ORF">E0Y62_25235</name>
</gene>
<comment type="caution">
    <text evidence="2">The sequence shown here is derived from an EMBL/GenBank/DDBJ whole genome shotgun (WGS) entry which is preliminary data.</text>
</comment>
<organism evidence="2 3">
    <name type="scientific">Cytobacillus praedii</name>
    <dbReference type="NCBI Taxonomy" id="1742358"/>
    <lineage>
        <taxon>Bacteria</taxon>
        <taxon>Bacillati</taxon>
        <taxon>Bacillota</taxon>
        <taxon>Bacilli</taxon>
        <taxon>Bacillales</taxon>
        <taxon>Bacillaceae</taxon>
        <taxon>Cytobacillus</taxon>
    </lineage>
</organism>
<dbReference type="Proteomes" id="UP000293846">
    <property type="component" value="Unassembled WGS sequence"/>
</dbReference>
<evidence type="ECO:0000313" key="3">
    <source>
        <dbReference type="Proteomes" id="UP000293846"/>
    </source>
</evidence>
<keyword evidence="3" id="KW-1185">Reference proteome</keyword>
<dbReference type="EMBL" id="SJTH01000075">
    <property type="protein sequence ID" value="TCJ01191.1"/>
    <property type="molecule type" value="Genomic_DNA"/>
</dbReference>
<dbReference type="SUPFAM" id="SSF56349">
    <property type="entry name" value="DNA breaking-rejoining enzymes"/>
    <property type="match status" value="1"/>
</dbReference>
<dbReference type="InterPro" id="IPR013762">
    <property type="entry name" value="Integrase-like_cat_sf"/>
</dbReference>
<evidence type="ECO:0000256" key="1">
    <source>
        <dbReference type="ARBA" id="ARBA00023172"/>
    </source>
</evidence>
<keyword evidence="1" id="KW-0233">DNA recombination</keyword>
<evidence type="ECO:0000313" key="2">
    <source>
        <dbReference type="EMBL" id="TCJ01191.1"/>
    </source>
</evidence>
<proteinExistence type="predicted"/>
<dbReference type="STRING" id="1742358.GCA_001439605_00892"/>
<reference evidence="2 3" key="1">
    <citation type="submission" date="2019-03" db="EMBL/GenBank/DDBJ databases">
        <authorList>
            <person name="Jensen L."/>
            <person name="Storgaard J."/>
            <person name="Sulaj E."/>
            <person name="Schramm A."/>
            <person name="Marshall I.P.G."/>
        </authorList>
    </citation>
    <scope>NUCLEOTIDE SEQUENCE [LARGE SCALE GENOMIC DNA]</scope>
    <source>
        <strain evidence="2 3">2017H2G3</strain>
    </source>
</reference>
<dbReference type="InterPro" id="IPR011010">
    <property type="entry name" value="DNA_brk_join_enz"/>
</dbReference>
<dbReference type="GO" id="GO:0015074">
    <property type="term" value="P:DNA integration"/>
    <property type="evidence" value="ECO:0007669"/>
    <property type="project" value="InterPro"/>
</dbReference>
<accession>A0A4R1ATC7</accession>
<dbReference type="GO" id="GO:0006310">
    <property type="term" value="P:DNA recombination"/>
    <property type="evidence" value="ECO:0007669"/>
    <property type="project" value="UniProtKB-KW"/>
</dbReference>
<dbReference type="RefSeq" id="WP_131239190.1">
    <property type="nucleotide sequence ID" value="NZ_CP183326.1"/>
</dbReference>
<dbReference type="AlphaFoldDB" id="A0A4R1ATC7"/>
<sequence length="61" mass="7039">MIYDILMQLSIMYEIGENPKVVSERLWHSNVSVTLDKYSHVTPNIQDASAEIFSKALRKNN</sequence>